<evidence type="ECO:0008006" key="3">
    <source>
        <dbReference type="Google" id="ProtNLM"/>
    </source>
</evidence>
<dbReference type="InterPro" id="IPR011008">
    <property type="entry name" value="Dimeric_a/b-barrel"/>
</dbReference>
<gene>
    <name evidence="1" type="ORF">GLAREA_12630</name>
</gene>
<dbReference type="Proteomes" id="UP000016922">
    <property type="component" value="Unassembled WGS sequence"/>
</dbReference>
<dbReference type="OMA" id="MHYWNSK"/>
<dbReference type="EMBL" id="KE145362">
    <property type="protein sequence ID" value="EPE31327.1"/>
    <property type="molecule type" value="Genomic_DNA"/>
</dbReference>
<evidence type="ECO:0000313" key="2">
    <source>
        <dbReference type="Proteomes" id="UP000016922"/>
    </source>
</evidence>
<dbReference type="AlphaFoldDB" id="S3CYI1"/>
<dbReference type="OrthoDB" id="3478386at2759"/>
<proteinExistence type="predicted"/>
<sequence length="245" mass="28015">MATENSESSLVVASWTTLQVPKSSTFDTRNTEDGRTWLSIIRPMTRSKQPGFLHGIFGRVVESMQTVWLVTAWESSEALEKFEASSTWSTQRELMASMSMTFPKTVHCDFSGFWWDRLTPHTGVTDLSFPSSIAEDVCMKILGVKGLEYFFRPGASEPKAFNGSGVRGWIRGTSRVDDVEVITLRVFDHWMSDELETEFKTKASTLEGEEGILVYDRFVRDFKELGMVNMKERHCRFTHIPTTFY</sequence>
<evidence type="ECO:0000313" key="1">
    <source>
        <dbReference type="EMBL" id="EPE31327.1"/>
    </source>
</evidence>
<organism evidence="1 2">
    <name type="scientific">Glarea lozoyensis (strain ATCC 20868 / MF5171)</name>
    <dbReference type="NCBI Taxonomy" id="1116229"/>
    <lineage>
        <taxon>Eukaryota</taxon>
        <taxon>Fungi</taxon>
        <taxon>Dikarya</taxon>
        <taxon>Ascomycota</taxon>
        <taxon>Pezizomycotina</taxon>
        <taxon>Leotiomycetes</taxon>
        <taxon>Helotiales</taxon>
        <taxon>Helotiaceae</taxon>
        <taxon>Glarea</taxon>
    </lineage>
</organism>
<protein>
    <recommendedName>
        <fullName evidence="3">ABM domain-containing protein</fullName>
    </recommendedName>
</protein>
<name>S3CYI1_GLAL2</name>
<dbReference type="RefSeq" id="XP_008081602.1">
    <property type="nucleotide sequence ID" value="XM_008083411.1"/>
</dbReference>
<dbReference type="KEGG" id="glz:GLAREA_12630"/>
<dbReference type="Gene3D" id="3.30.70.100">
    <property type="match status" value="1"/>
</dbReference>
<dbReference type="eggNOG" id="ENOG502SZDT">
    <property type="taxonomic scope" value="Eukaryota"/>
</dbReference>
<keyword evidence="2" id="KW-1185">Reference proteome</keyword>
<dbReference type="SUPFAM" id="SSF54909">
    <property type="entry name" value="Dimeric alpha+beta barrel"/>
    <property type="match status" value="1"/>
</dbReference>
<dbReference type="HOGENOM" id="CLU_091399_0_0_1"/>
<accession>S3CYI1</accession>
<dbReference type="GeneID" id="19471670"/>
<reference evidence="1 2" key="1">
    <citation type="journal article" date="2013" name="BMC Genomics">
        <title>Genomics-driven discovery of the pneumocandin biosynthetic gene cluster in the fungus Glarea lozoyensis.</title>
        <authorList>
            <person name="Chen L."/>
            <person name="Yue Q."/>
            <person name="Zhang X."/>
            <person name="Xiang M."/>
            <person name="Wang C."/>
            <person name="Li S."/>
            <person name="Che Y."/>
            <person name="Ortiz-Lopez F.J."/>
            <person name="Bills G.F."/>
            <person name="Liu X."/>
            <person name="An Z."/>
        </authorList>
    </citation>
    <scope>NUCLEOTIDE SEQUENCE [LARGE SCALE GENOMIC DNA]</scope>
    <source>
        <strain evidence="2">ATCC 20868 / MF5171</strain>
    </source>
</reference>